<organism evidence="2 3">
    <name type="scientific">Cylindrobasidium torrendii FP15055 ss-10</name>
    <dbReference type="NCBI Taxonomy" id="1314674"/>
    <lineage>
        <taxon>Eukaryota</taxon>
        <taxon>Fungi</taxon>
        <taxon>Dikarya</taxon>
        <taxon>Basidiomycota</taxon>
        <taxon>Agaricomycotina</taxon>
        <taxon>Agaricomycetes</taxon>
        <taxon>Agaricomycetidae</taxon>
        <taxon>Agaricales</taxon>
        <taxon>Marasmiineae</taxon>
        <taxon>Physalacriaceae</taxon>
        <taxon>Cylindrobasidium</taxon>
    </lineage>
</organism>
<dbReference type="AlphaFoldDB" id="A0A0D7B3K7"/>
<dbReference type="Proteomes" id="UP000054007">
    <property type="component" value="Unassembled WGS sequence"/>
</dbReference>
<feature type="transmembrane region" description="Helical" evidence="1">
    <location>
        <begin position="158"/>
        <end position="178"/>
    </location>
</feature>
<protein>
    <submittedName>
        <fullName evidence="2">Uncharacterized protein</fullName>
    </submittedName>
</protein>
<evidence type="ECO:0000313" key="3">
    <source>
        <dbReference type="Proteomes" id="UP000054007"/>
    </source>
</evidence>
<feature type="transmembrane region" description="Helical" evidence="1">
    <location>
        <begin position="103"/>
        <end position="121"/>
    </location>
</feature>
<sequence>MNYFQISLTSPINSLIILSHPGFHRAAQKLERFLQSRPSLSDARTCYHTTPEQHIGNTRQPRAFFSLISAPRADSSLAPPPNPRRAIMVLNAAAHFAALSAEHVWFVVSILDAALLGFVALSKLPRHESTPLLFFLLGVAATANMISAFIRFDKGSPLALVNAAILLFSGTAAFIGACRTQRVPDVDWVVSQRLEAGSLERKTMAMSEEAPSWRPDFKYLPTIAEVQENTNDIS</sequence>
<dbReference type="EMBL" id="KN880619">
    <property type="protein sequence ID" value="KIY64770.1"/>
    <property type="molecule type" value="Genomic_DNA"/>
</dbReference>
<keyword evidence="1" id="KW-1133">Transmembrane helix</keyword>
<reference evidence="2 3" key="1">
    <citation type="journal article" date="2015" name="Fungal Genet. Biol.">
        <title>Evolution of novel wood decay mechanisms in Agaricales revealed by the genome sequences of Fistulina hepatica and Cylindrobasidium torrendii.</title>
        <authorList>
            <person name="Floudas D."/>
            <person name="Held B.W."/>
            <person name="Riley R."/>
            <person name="Nagy L.G."/>
            <person name="Koehler G."/>
            <person name="Ransdell A.S."/>
            <person name="Younus H."/>
            <person name="Chow J."/>
            <person name="Chiniquy J."/>
            <person name="Lipzen A."/>
            <person name="Tritt A."/>
            <person name="Sun H."/>
            <person name="Haridas S."/>
            <person name="LaButti K."/>
            <person name="Ohm R.A."/>
            <person name="Kues U."/>
            <person name="Blanchette R.A."/>
            <person name="Grigoriev I.V."/>
            <person name="Minto R.E."/>
            <person name="Hibbett D.S."/>
        </authorList>
    </citation>
    <scope>NUCLEOTIDE SEQUENCE [LARGE SCALE GENOMIC DNA]</scope>
    <source>
        <strain evidence="2 3">FP15055 ss-10</strain>
    </source>
</reference>
<accession>A0A0D7B3K7</accession>
<gene>
    <name evidence="2" type="ORF">CYLTODRAFT_84757</name>
</gene>
<proteinExistence type="predicted"/>
<keyword evidence="3" id="KW-1185">Reference proteome</keyword>
<keyword evidence="1" id="KW-0812">Transmembrane</keyword>
<evidence type="ECO:0000313" key="2">
    <source>
        <dbReference type="EMBL" id="KIY64770.1"/>
    </source>
</evidence>
<name>A0A0D7B3K7_9AGAR</name>
<feature type="transmembrane region" description="Helical" evidence="1">
    <location>
        <begin position="133"/>
        <end position="152"/>
    </location>
</feature>
<keyword evidence="1" id="KW-0472">Membrane</keyword>
<evidence type="ECO:0000256" key="1">
    <source>
        <dbReference type="SAM" id="Phobius"/>
    </source>
</evidence>